<dbReference type="InterPro" id="IPR033904">
    <property type="entry name" value="Trans_IPPS_HH"/>
</dbReference>
<reference evidence="5 6" key="1">
    <citation type="journal article" date="2020" name="G3 (Bethesda)">
        <title>Improved Reference Genome for Cyclotella cryptica CCMP332, a Model for Cell Wall Morphogenesis, Salinity Adaptation, and Lipid Production in Diatoms (Bacillariophyta).</title>
        <authorList>
            <person name="Roberts W.R."/>
            <person name="Downey K.M."/>
            <person name="Ruck E.C."/>
            <person name="Traller J.C."/>
            <person name="Alverson A.J."/>
        </authorList>
    </citation>
    <scope>NUCLEOTIDE SEQUENCE [LARGE SCALE GENOMIC DNA]</scope>
    <source>
        <strain evidence="5 6">CCMP332</strain>
    </source>
</reference>
<evidence type="ECO:0000256" key="2">
    <source>
        <dbReference type="ARBA" id="ARBA00012396"/>
    </source>
</evidence>
<dbReference type="PROSITE" id="PS01044">
    <property type="entry name" value="SQUALEN_PHYTOEN_SYN_1"/>
    <property type="match status" value="1"/>
</dbReference>
<dbReference type="InterPro" id="IPR008949">
    <property type="entry name" value="Isoprenoid_synthase_dom_sf"/>
</dbReference>
<dbReference type="SFLD" id="SFLDS00005">
    <property type="entry name" value="Isoprenoid_Synthase_Type_I"/>
    <property type="match status" value="1"/>
</dbReference>
<dbReference type="SFLD" id="SFLDG01018">
    <property type="entry name" value="Squalene/Phytoene_Synthase_Lik"/>
    <property type="match status" value="1"/>
</dbReference>
<evidence type="ECO:0000256" key="4">
    <source>
        <dbReference type="ARBA" id="ARBA00022746"/>
    </source>
</evidence>
<protein>
    <recommendedName>
        <fullName evidence="2">15-cis-phytoene synthase</fullName>
        <ecNumber evidence="2">2.5.1.32</ecNumber>
    </recommendedName>
</protein>
<proteinExistence type="predicted"/>
<dbReference type="Gene3D" id="1.10.600.10">
    <property type="entry name" value="Farnesyl Diphosphate Synthase"/>
    <property type="match status" value="1"/>
</dbReference>
<dbReference type="Pfam" id="PF00494">
    <property type="entry name" value="SQS_PSY"/>
    <property type="match status" value="1"/>
</dbReference>
<dbReference type="GO" id="GO:0016117">
    <property type="term" value="P:carotenoid biosynthetic process"/>
    <property type="evidence" value="ECO:0007669"/>
    <property type="project" value="UniProtKB-KW"/>
</dbReference>
<evidence type="ECO:0000313" key="6">
    <source>
        <dbReference type="Proteomes" id="UP001516023"/>
    </source>
</evidence>
<keyword evidence="3" id="KW-0808">Transferase</keyword>
<keyword evidence="4" id="KW-0125">Carotenoid biosynthesis</keyword>
<evidence type="ECO:0000256" key="3">
    <source>
        <dbReference type="ARBA" id="ARBA00022679"/>
    </source>
</evidence>
<name>A0ABD3QKV1_9STRA</name>
<dbReference type="AlphaFoldDB" id="A0ABD3QKV1"/>
<comment type="caution">
    <text evidence="5">The sequence shown here is derived from an EMBL/GenBank/DDBJ whole genome shotgun (WGS) entry which is preliminary data.</text>
</comment>
<dbReference type="EMBL" id="JABMIG020000029">
    <property type="protein sequence ID" value="KAL3801078.1"/>
    <property type="molecule type" value="Genomic_DNA"/>
</dbReference>
<organism evidence="5 6">
    <name type="scientific">Cyclotella cryptica</name>
    <dbReference type="NCBI Taxonomy" id="29204"/>
    <lineage>
        <taxon>Eukaryota</taxon>
        <taxon>Sar</taxon>
        <taxon>Stramenopiles</taxon>
        <taxon>Ochrophyta</taxon>
        <taxon>Bacillariophyta</taxon>
        <taxon>Coscinodiscophyceae</taxon>
        <taxon>Thalassiosirophycidae</taxon>
        <taxon>Stephanodiscales</taxon>
        <taxon>Stephanodiscaceae</taxon>
        <taxon>Cyclotella</taxon>
    </lineage>
</organism>
<accession>A0ABD3QKV1</accession>
<dbReference type="GO" id="GO:0016740">
    <property type="term" value="F:transferase activity"/>
    <property type="evidence" value="ECO:0007669"/>
    <property type="project" value="UniProtKB-KW"/>
</dbReference>
<sequence>MSKHDPILLFASRLLPSQTATDASALYAWCRRLDEITDDSLTELSVKQQLLKDWEERFLNLYDGNPLDEMDEALYQCIKRNSDSLTKEPFLDMIAGMKSDAVPHRRIANMDELELYAYQVAGTVGVMLLPLLTPDVELSRPPAIALGKAIQLINILRDASPDAAMGRIYLPQDLLHAEEVSSDDVLMLKSSDGYCSVVRKVADRAEELLLEAEKGKSALPGIGPLFVQIIVELYRGYLIRLESMGYDNLNGTGERVSISVAQKLLATVRALRNTMVN</sequence>
<keyword evidence="6" id="KW-1185">Reference proteome</keyword>
<comment type="catalytic activity">
    <reaction evidence="1">
        <text>2 (2E,6E,10E)-geranylgeranyl diphosphate = 15-cis-phytoene + 2 diphosphate</text>
        <dbReference type="Rhea" id="RHEA:34475"/>
        <dbReference type="ChEBI" id="CHEBI:27787"/>
        <dbReference type="ChEBI" id="CHEBI:33019"/>
        <dbReference type="ChEBI" id="CHEBI:58756"/>
        <dbReference type="EC" id="2.5.1.32"/>
    </reaction>
</comment>
<dbReference type="InterPro" id="IPR044843">
    <property type="entry name" value="Trans_IPPS_bact-type"/>
</dbReference>
<dbReference type="SFLD" id="SFLDG01212">
    <property type="entry name" value="Phytoene_synthase_like"/>
    <property type="match status" value="1"/>
</dbReference>
<dbReference type="SUPFAM" id="SSF48576">
    <property type="entry name" value="Terpenoid synthases"/>
    <property type="match status" value="1"/>
</dbReference>
<dbReference type="EC" id="2.5.1.32" evidence="2"/>
<dbReference type="InterPro" id="IPR002060">
    <property type="entry name" value="Squ/phyt_synthse"/>
</dbReference>
<dbReference type="CDD" id="cd00683">
    <property type="entry name" value="Trans_IPPS_HH"/>
    <property type="match status" value="1"/>
</dbReference>
<dbReference type="InterPro" id="IPR019845">
    <property type="entry name" value="Squalene/phytoene_synthase_CS"/>
</dbReference>
<evidence type="ECO:0000256" key="1">
    <source>
        <dbReference type="ARBA" id="ARBA00001805"/>
    </source>
</evidence>
<gene>
    <name evidence="5" type="ORF">HJC23_002371</name>
</gene>
<evidence type="ECO:0000313" key="5">
    <source>
        <dbReference type="EMBL" id="KAL3801078.1"/>
    </source>
</evidence>
<dbReference type="Proteomes" id="UP001516023">
    <property type="component" value="Unassembled WGS sequence"/>
</dbReference>
<dbReference type="PANTHER" id="PTHR31480">
    <property type="entry name" value="BIFUNCTIONAL LYCOPENE CYCLASE/PHYTOENE SYNTHASE"/>
    <property type="match status" value="1"/>
</dbReference>